<dbReference type="EMBL" id="CP045871">
    <property type="protein sequence ID" value="QGG79851.1"/>
    <property type="molecule type" value="Genomic_DNA"/>
</dbReference>
<sequence length="204" mass="23108">MDRTDRKKREFMRRELEILNTTEALLSGVDAESVTVERIAQDVGIGKGTIYKHFKTKHEIVARLIEISLDARMAVLSPTDRTPMDRLNDYIALRLGQPHQFQLIERWSEGLVRHRQAESLELIQRMLDRERLKLAQLLDQAGCTGQSRSAHSMAGWLLASVQGILAVGPERLHPERPDAMNTVITQVLVDLSQAARAPRKVTVL</sequence>
<evidence type="ECO:0000256" key="1">
    <source>
        <dbReference type="ARBA" id="ARBA00023015"/>
    </source>
</evidence>
<evidence type="ECO:0000313" key="7">
    <source>
        <dbReference type="Proteomes" id="UP000388235"/>
    </source>
</evidence>
<reference evidence="6 7" key="1">
    <citation type="submission" date="2019-11" db="EMBL/GenBank/DDBJ databases">
        <authorList>
            <person name="Khan S.A."/>
            <person name="Jeon C.O."/>
            <person name="Chun B.H."/>
        </authorList>
    </citation>
    <scope>NUCLEOTIDE SEQUENCE [LARGE SCALE GENOMIC DNA]</scope>
    <source>
        <strain evidence="6 7">IMCC 1097</strain>
    </source>
</reference>
<dbReference type="Pfam" id="PF00440">
    <property type="entry name" value="TetR_N"/>
    <property type="match status" value="1"/>
</dbReference>
<evidence type="ECO:0000256" key="3">
    <source>
        <dbReference type="ARBA" id="ARBA00023163"/>
    </source>
</evidence>
<dbReference type="AlphaFoldDB" id="A0A5Q2QC13"/>
<dbReference type="PANTHER" id="PTHR30055:SF234">
    <property type="entry name" value="HTH-TYPE TRANSCRIPTIONAL REGULATOR BETI"/>
    <property type="match status" value="1"/>
</dbReference>
<dbReference type="InterPro" id="IPR009057">
    <property type="entry name" value="Homeodomain-like_sf"/>
</dbReference>
<evidence type="ECO:0000256" key="2">
    <source>
        <dbReference type="ARBA" id="ARBA00023125"/>
    </source>
</evidence>
<dbReference type="PANTHER" id="PTHR30055">
    <property type="entry name" value="HTH-TYPE TRANSCRIPTIONAL REGULATOR RUTR"/>
    <property type="match status" value="1"/>
</dbReference>
<keyword evidence="3" id="KW-0804">Transcription</keyword>
<feature type="DNA-binding region" description="H-T-H motif" evidence="4">
    <location>
        <begin position="35"/>
        <end position="54"/>
    </location>
</feature>
<dbReference type="SUPFAM" id="SSF46689">
    <property type="entry name" value="Homeodomain-like"/>
    <property type="match status" value="1"/>
</dbReference>
<dbReference type="RefSeq" id="WP_153713355.1">
    <property type="nucleotide sequence ID" value="NZ_CP045871.1"/>
</dbReference>
<accession>A0A5Q2QC13</accession>
<keyword evidence="2 4" id="KW-0238">DNA-binding</keyword>
<dbReference type="PROSITE" id="PS50977">
    <property type="entry name" value="HTH_TETR_2"/>
    <property type="match status" value="1"/>
</dbReference>
<dbReference type="Gene3D" id="1.10.357.10">
    <property type="entry name" value="Tetracycline Repressor, domain 2"/>
    <property type="match status" value="1"/>
</dbReference>
<dbReference type="GO" id="GO:0003700">
    <property type="term" value="F:DNA-binding transcription factor activity"/>
    <property type="evidence" value="ECO:0007669"/>
    <property type="project" value="TreeGrafter"/>
</dbReference>
<dbReference type="InterPro" id="IPR001647">
    <property type="entry name" value="HTH_TetR"/>
</dbReference>
<dbReference type="OrthoDB" id="9798857at2"/>
<dbReference type="Proteomes" id="UP000388235">
    <property type="component" value="Chromosome"/>
</dbReference>
<proteinExistence type="predicted"/>
<evidence type="ECO:0000256" key="4">
    <source>
        <dbReference type="PROSITE-ProRule" id="PRU00335"/>
    </source>
</evidence>
<dbReference type="KEGG" id="llp:GH975_04380"/>
<dbReference type="GO" id="GO:0000976">
    <property type="term" value="F:transcription cis-regulatory region binding"/>
    <property type="evidence" value="ECO:0007669"/>
    <property type="project" value="TreeGrafter"/>
</dbReference>
<keyword evidence="1" id="KW-0805">Transcription regulation</keyword>
<evidence type="ECO:0000259" key="5">
    <source>
        <dbReference type="PROSITE" id="PS50977"/>
    </source>
</evidence>
<dbReference type="InterPro" id="IPR050109">
    <property type="entry name" value="HTH-type_TetR-like_transc_reg"/>
</dbReference>
<gene>
    <name evidence="6" type="ORF">GH975_04380</name>
</gene>
<feature type="domain" description="HTH tetR-type" evidence="5">
    <location>
        <begin position="12"/>
        <end position="72"/>
    </location>
</feature>
<organism evidence="6 7">
    <name type="scientific">Litorivicinus lipolyticus</name>
    <dbReference type="NCBI Taxonomy" id="418701"/>
    <lineage>
        <taxon>Bacteria</taxon>
        <taxon>Pseudomonadati</taxon>
        <taxon>Pseudomonadota</taxon>
        <taxon>Gammaproteobacteria</taxon>
        <taxon>Oceanospirillales</taxon>
        <taxon>Litorivicinaceae</taxon>
        <taxon>Litorivicinus</taxon>
    </lineage>
</organism>
<keyword evidence="7" id="KW-1185">Reference proteome</keyword>
<evidence type="ECO:0000313" key="6">
    <source>
        <dbReference type="EMBL" id="QGG79851.1"/>
    </source>
</evidence>
<name>A0A5Q2QC13_9GAMM</name>
<protein>
    <submittedName>
        <fullName evidence="6">TetR family transcriptional regulator</fullName>
    </submittedName>
</protein>